<proteinExistence type="predicted"/>
<name>A0ABW3F6M4_9PROT</name>
<dbReference type="Pfam" id="PF12266">
    <property type="entry name" value="DUF3613"/>
    <property type="match status" value="1"/>
</dbReference>
<feature type="chain" id="PRO_5045457838" evidence="2">
    <location>
        <begin position="21"/>
        <end position="94"/>
    </location>
</feature>
<sequence>MNRIFILLLTGLCTLSAAVADEVPDQATQAAEQPSQPSLSPTQQWLQLQRSGKSASAQAQPYSGEVMDKVHTRYLKSFEKPIPEFFEHEMRTAR</sequence>
<feature type="compositionally biased region" description="Low complexity" evidence="1">
    <location>
        <begin position="33"/>
        <end position="49"/>
    </location>
</feature>
<comment type="caution">
    <text evidence="3">The sequence shown here is derived from an EMBL/GenBank/DDBJ whole genome shotgun (WGS) entry which is preliminary data.</text>
</comment>
<reference evidence="4" key="1">
    <citation type="journal article" date="2019" name="Int. J. Syst. Evol. Microbiol.">
        <title>The Global Catalogue of Microorganisms (GCM) 10K type strain sequencing project: providing services to taxonomists for standard genome sequencing and annotation.</title>
        <authorList>
            <consortium name="The Broad Institute Genomics Platform"/>
            <consortium name="The Broad Institute Genome Sequencing Center for Infectious Disease"/>
            <person name="Wu L."/>
            <person name="Ma J."/>
        </authorList>
    </citation>
    <scope>NUCLEOTIDE SEQUENCE [LARGE SCALE GENOMIC DNA]</scope>
    <source>
        <strain evidence="4">CCUG 58412</strain>
    </source>
</reference>
<feature type="compositionally biased region" description="Polar residues" evidence="1">
    <location>
        <begin position="50"/>
        <end position="61"/>
    </location>
</feature>
<dbReference type="RefSeq" id="WP_379057408.1">
    <property type="nucleotide sequence ID" value="NZ_JBHTKB010000002.1"/>
</dbReference>
<protein>
    <submittedName>
        <fullName evidence="3">DUF3613 domain-containing protein</fullName>
    </submittedName>
</protein>
<keyword evidence="2" id="KW-0732">Signal</keyword>
<evidence type="ECO:0000256" key="2">
    <source>
        <dbReference type="SAM" id="SignalP"/>
    </source>
</evidence>
<dbReference type="Proteomes" id="UP001597128">
    <property type="component" value="Unassembled WGS sequence"/>
</dbReference>
<feature type="signal peptide" evidence="2">
    <location>
        <begin position="1"/>
        <end position="20"/>
    </location>
</feature>
<evidence type="ECO:0000313" key="4">
    <source>
        <dbReference type="Proteomes" id="UP001597128"/>
    </source>
</evidence>
<evidence type="ECO:0000256" key="1">
    <source>
        <dbReference type="SAM" id="MobiDB-lite"/>
    </source>
</evidence>
<gene>
    <name evidence="3" type="ORF">ACFQ1Z_10185</name>
</gene>
<accession>A0ABW3F6M4</accession>
<feature type="region of interest" description="Disordered" evidence="1">
    <location>
        <begin position="24"/>
        <end position="62"/>
    </location>
</feature>
<evidence type="ECO:0000313" key="3">
    <source>
        <dbReference type="EMBL" id="MFD0913915.1"/>
    </source>
</evidence>
<organism evidence="3 4">
    <name type="scientific">Methylophilus luteus</name>
    <dbReference type="NCBI Taxonomy" id="640108"/>
    <lineage>
        <taxon>Bacteria</taxon>
        <taxon>Pseudomonadati</taxon>
        <taxon>Pseudomonadota</taxon>
        <taxon>Betaproteobacteria</taxon>
        <taxon>Nitrosomonadales</taxon>
        <taxon>Methylophilaceae</taxon>
        <taxon>Methylophilus</taxon>
    </lineage>
</organism>
<dbReference type="EMBL" id="JBHTKB010000002">
    <property type="protein sequence ID" value="MFD0913915.1"/>
    <property type="molecule type" value="Genomic_DNA"/>
</dbReference>
<keyword evidence="4" id="KW-1185">Reference proteome</keyword>
<dbReference type="InterPro" id="IPR022053">
    <property type="entry name" value="DUF3613"/>
</dbReference>